<evidence type="ECO:0000256" key="3">
    <source>
        <dbReference type="ARBA" id="ARBA00022989"/>
    </source>
</evidence>
<dbReference type="Proteomes" id="UP000324065">
    <property type="component" value="Unassembled WGS sequence"/>
</dbReference>
<dbReference type="RefSeq" id="WP_150061511.1">
    <property type="nucleotide sequence ID" value="NZ_JACHII010000006.1"/>
</dbReference>
<keyword evidence="8" id="KW-1185">Reference proteome</keyword>
<dbReference type="InterPro" id="IPR036640">
    <property type="entry name" value="ABC1_TM_sf"/>
</dbReference>
<sequence length="78" mass="7752">MVQLATIATIGFGSTLVLSGAISVGALSACTLIVGRFLAQSQTLVQISSRVQVTLTPPPNDATDVTPWPIGGGGPSSG</sequence>
<dbReference type="AlphaFoldDB" id="A0A5M6IEB9"/>
<evidence type="ECO:0000313" key="8">
    <source>
        <dbReference type="Proteomes" id="UP000324065"/>
    </source>
</evidence>
<proteinExistence type="predicted"/>
<name>A0A5M6IEB9_9PROT</name>
<protein>
    <recommendedName>
        <fullName evidence="6">ABC transmembrane type-1 domain-containing protein</fullName>
    </recommendedName>
</protein>
<accession>A0A5M6IEB9</accession>
<evidence type="ECO:0000259" key="6">
    <source>
        <dbReference type="PROSITE" id="PS50929"/>
    </source>
</evidence>
<feature type="region of interest" description="Disordered" evidence="5">
    <location>
        <begin position="56"/>
        <end position="78"/>
    </location>
</feature>
<comment type="caution">
    <text evidence="7">The sequence shown here is derived from an EMBL/GenBank/DDBJ whole genome shotgun (WGS) entry which is preliminary data.</text>
</comment>
<evidence type="ECO:0000313" key="7">
    <source>
        <dbReference type="EMBL" id="KAA5606442.1"/>
    </source>
</evidence>
<dbReference type="GO" id="GO:0005524">
    <property type="term" value="F:ATP binding"/>
    <property type="evidence" value="ECO:0007669"/>
    <property type="project" value="InterPro"/>
</dbReference>
<dbReference type="EMBL" id="VWPJ01000004">
    <property type="protein sequence ID" value="KAA5606442.1"/>
    <property type="molecule type" value="Genomic_DNA"/>
</dbReference>
<keyword evidence="2" id="KW-0812">Transmembrane</keyword>
<feature type="domain" description="ABC transmembrane type-1" evidence="6">
    <location>
        <begin position="1"/>
        <end position="52"/>
    </location>
</feature>
<dbReference type="GO" id="GO:0140359">
    <property type="term" value="F:ABC-type transporter activity"/>
    <property type="evidence" value="ECO:0007669"/>
    <property type="project" value="InterPro"/>
</dbReference>
<comment type="subcellular location">
    <subcellularLocation>
        <location evidence="1">Cell membrane</location>
        <topology evidence="1">Multi-pass membrane protein</topology>
    </subcellularLocation>
</comment>
<organism evidence="7 8">
    <name type="scientific">Roseospira marina</name>
    <dbReference type="NCBI Taxonomy" id="140057"/>
    <lineage>
        <taxon>Bacteria</taxon>
        <taxon>Pseudomonadati</taxon>
        <taxon>Pseudomonadota</taxon>
        <taxon>Alphaproteobacteria</taxon>
        <taxon>Rhodospirillales</taxon>
        <taxon>Rhodospirillaceae</taxon>
        <taxon>Roseospira</taxon>
    </lineage>
</organism>
<evidence type="ECO:0000256" key="1">
    <source>
        <dbReference type="ARBA" id="ARBA00004651"/>
    </source>
</evidence>
<dbReference type="SUPFAM" id="SSF90123">
    <property type="entry name" value="ABC transporter transmembrane region"/>
    <property type="match status" value="1"/>
</dbReference>
<evidence type="ECO:0000256" key="5">
    <source>
        <dbReference type="SAM" id="MobiDB-lite"/>
    </source>
</evidence>
<dbReference type="PROSITE" id="PS50929">
    <property type="entry name" value="ABC_TM1F"/>
    <property type="match status" value="1"/>
</dbReference>
<evidence type="ECO:0000256" key="2">
    <source>
        <dbReference type="ARBA" id="ARBA00022692"/>
    </source>
</evidence>
<keyword evidence="3" id="KW-1133">Transmembrane helix</keyword>
<evidence type="ECO:0000256" key="4">
    <source>
        <dbReference type="ARBA" id="ARBA00023136"/>
    </source>
</evidence>
<gene>
    <name evidence="7" type="ORF">F1188_06125</name>
</gene>
<keyword evidence="4" id="KW-0472">Membrane</keyword>
<dbReference type="InterPro" id="IPR011527">
    <property type="entry name" value="ABC1_TM_dom"/>
</dbReference>
<reference evidence="7 8" key="1">
    <citation type="submission" date="2019-09" db="EMBL/GenBank/DDBJ databases">
        <title>Genome sequence of Roseospira marina, one of the more divergent members of the non-sulfur purple photosynthetic bacterial family, the Rhodospirillaceae.</title>
        <authorList>
            <person name="Meyer T."/>
            <person name="Kyndt J."/>
        </authorList>
    </citation>
    <scope>NUCLEOTIDE SEQUENCE [LARGE SCALE GENOMIC DNA]</scope>
    <source>
        <strain evidence="7 8">DSM 15113</strain>
    </source>
</reference>
<dbReference type="GO" id="GO:0005886">
    <property type="term" value="C:plasma membrane"/>
    <property type="evidence" value="ECO:0007669"/>
    <property type="project" value="UniProtKB-SubCell"/>
</dbReference>